<evidence type="ECO:0000256" key="5">
    <source>
        <dbReference type="ARBA" id="ARBA00023004"/>
    </source>
</evidence>
<dbReference type="InterPro" id="IPR041854">
    <property type="entry name" value="BFD-like_2Fe2S-bd_dom_sf"/>
</dbReference>
<dbReference type="PANTHER" id="PTHR37424">
    <property type="entry name" value="BACTERIOFERRITIN-ASSOCIATED FERREDOXIN"/>
    <property type="match status" value="1"/>
</dbReference>
<dbReference type="PANTHER" id="PTHR37424:SF1">
    <property type="entry name" value="BACTERIOFERRITIN-ASSOCIATED FERREDOXIN"/>
    <property type="match status" value="1"/>
</dbReference>
<dbReference type="EMBL" id="CP041242">
    <property type="protein sequence ID" value="QDH69048.1"/>
    <property type="molecule type" value="Genomic_DNA"/>
</dbReference>
<protein>
    <recommendedName>
        <fullName evidence="8">Bacterioferritin-associated ferredoxin</fullName>
    </recommendedName>
</protein>
<reference evidence="11 12" key="1">
    <citation type="submission" date="2019-06" db="EMBL/GenBank/DDBJ databases">
        <title>Lysobacter alkalisoli sp. nov. isolated from saline-alkali soil.</title>
        <authorList>
            <person name="Sun J.-Q."/>
            <person name="Xu L."/>
        </authorList>
    </citation>
    <scope>NUCLEOTIDE SEQUENCE [LARGE SCALE GENOMIC DNA]</scope>
    <source>
        <strain evidence="11 12">SJ-36</strain>
    </source>
</reference>
<dbReference type="RefSeq" id="WP_141622390.1">
    <property type="nucleotide sequence ID" value="NZ_CP041242.1"/>
</dbReference>
<keyword evidence="5" id="KW-0408">Iron</keyword>
<comment type="similarity">
    <text evidence="9">Belongs to the Bfd family.</text>
</comment>
<gene>
    <name evidence="11" type="ORF">FKV23_02210</name>
</gene>
<keyword evidence="12" id="KW-1185">Reference proteome</keyword>
<feature type="domain" description="BFD-like [2Fe-2S]-binding" evidence="10">
    <location>
        <begin position="2"/>
        <end position="50"/>
    </location>
</feature>
<dbReference type="OrthoDB" id="9815350at2"/>
<name>A0A514BNT2_9GAMM</name>
<keyword evidence="4" id="KW-0249">Electron transport</keyword>
<comment type="cofactor">
    <cofactor evidence="7">
        <name>[2Fe-2S] cluster</name>
        <dbReference type="ChEBI" id="CHEBI:190135"/>
    </cofactor>
</comment>
<organism evidence="11 12">
    <name type="scientific">Marilutibacter alkalisoli</name>
    <dbReference type="NCBI Taxonomy" id="2591633"/>
    <lineage>
        <taxon>Bacteria</taxon>
        <taxon>Pseudomonadati</taxon>
        <taxon>Pseudomonadota</taxon>
        <taxon>Gammaproteobacteria</taxon>
        <taxon>Lysobacterales</taxon>
        <taxon>Lysobacteraceae</taxon>
        <taxon>Marilutibacter</taxon>
    </lineage>
</organism>
<keyword evidence="6" id="KW-0411">Iron-sulfur</keyword>
<evidence type="ECO:0000256" key="1">
    <source>
        <dbReference type="ARBA" id="ARBA00022448"/>
    </source>
</evidence>
<dbReference type="AlphaFoldDB" id="A0A514BNT2"/>
<keyword evidence="3" id="KW-0479">Metal-binding</keyword>
<keyword evidence="1" id="KW-0813">Transport</keyword>
<evidence type="ECO:0000256" key="9">
    <source>
        <dbReference type="ARBA" id="ARBA00046332"/>
    </source>
</evidence>
<evidence type="ECO:0000313" key="12">
    <source>
        <dbReference type="Proteomes" id="UP000317199"/>
    </source>
</evidence>
<dbReference type="Proteomes" id="UP000317199">
    <property type="component" value="Chromosome"/>
</dbReference>
<evidence type="ECO:0000256" key="8">
    <source>
        <dbReference type="ARBA" id="ARBA00039386"/>
    </source>
</evidence>
<evidence type="ECO:0000256" key="2">
    <source>
        <dbReference type="ARBA" id="ARBA00022714"/>
    </source>
</evidence>
<evidence type="ECO:0000259" key="10">
    <source>
        <dbReference type="Pfam" id="PF04324"/>
    </source>
</evidence>
<proteinExistence type="inferred from homology"/>
<sequence>MYVCICNGVTEHDIREAAEAGCGSVPELTMRTGAGANCGSCLELAAEILDAHGPVRELPLPMLQQAA</sequence>
<evidence type="ECO:0000256" key="6">
    <source>
        <dbReference type="ARBA" id="ARBA00023014"/>
    </source>
</evidence>
<dbReference type="KEGG" id="lyj:FKV23_02210"/>
<dbReference type="Gene3D" id="1.10.10.1100">
    <property type="entry name" value="BFD-like [2Fe-2S]-binding domain"/>
    <property type="match status" value="1"/>
</dbReference>
<evidence type="ECO:0000313" key="11">
    <source>
        <dbReference type="EMBL" id="QDH69048.1"/>
    </source>
</evidence>
<dbReference type="InterPro" id="IPR052371">
    <property type="entry name" value="BFD-associated_ferredoxin"/>
</dbReference>
<dbReference type="GO" id="GO:0046872">
    <property type="term" value="F:metal ion binding"/>
    <property type="evidence" value="ECO:0007669"/>
    <property type="project" value="UniProtKB-KW"/>
</dbReference>
<keyword evidence="2" id="KW-0001">2Fe-2S</keyword>
<dbReference type="InterPro" id="IPR007419">
    <property type="entry name" value="BFD-like_2Fe2S-bd_dom"/>
</dbReference>
<evidence type="ECO:0000256" key="4">
    <source>
        <dbReference type="ARBA" id="ARBA00022982"/>
    </source>
</evidence>
<evidence type="ECO:0000256" key="3">
    <source>
        <dbReference type="ARBA" id="ARBA00022723"/>
    </source>
</evidence>
<dbReference type="GO" id="GO:0051537">
    <property type="term" value="F:2 iron, 2 sulfur cluster binding"/>
    <property type="evidence" value="ECO:0007669"/>
    <property type="project" value="UniProtKB-KW"/>
</dbReference>
<evidence type="ECO:0000256" key="7">
    <source>
        <dbReference type="ARBA" id="ARBA00034078"/>
    </source>
</evidence>
<dbReference type="Pfam" id="PF04324">
    <property type="entry name" value="Fer2_BFD"/>
    <property type="match status" value="1"/>
</dbReference>
<accession>A0A514BNT2</accession>